<organism evidence="1 2">
    <name type="scientific">Dibothriocephalus latus</name>
    <name type="common">Fish tapeworm</name>
    <name type="synonym">Diphyllobothrium latum</name>
    <dbReference type="NCBI Taxonomy" id="60516"/>
    <lineage>
        <taxon>Eukaryota</taxon>
        <taxon>Metazoa</taxon>
        <taxon>Spiralia</taxon>
        <taxon>Lophotrochozoa</taxon>
        <taxon>Platyhelminthes</taxon>
        <taxon>Cestoda</taxon>
        <taxon>Eucestoda</taxon>
        <taxon>Diphyllobothriidea</taxon>
        <taxon>Diphyllobothriidae</taxon>
        <taxon>Dibothriocephalus</taxon>
    </lineage>
</organism>
<name>A0A3P7M0T6_DIBLA</name>
<dbReference type="EMBL" id="UYRU01052610">
    <property type="protein sequence ID" value="VDN11941.1"/>
    <property type="molecule type" value="Genomic_DNA"/>
</dbReference>
<evidence type="ECO:0000313" key="2">
    <source>
        <dbReference type="Proteomes" id="UP000281553"/>
    </source>
</evidence>
<sequence>MTNVDSIYINSKYPVTIHRIEQYVKNKEAKDRFIVEKNMALSQCPKYSQTGMTWKFPGSLESRSEFECFREETQLCKGVTTGNETGKCVVTVEGKNLIHTQVVNASKNDIEFFYCYLDKATPQRVLTYNVDWRNSSAIPPGGVPHEMLFGISTTTSVAQQLTELSFEE</sequence>
<proteinExistence type="predicted"/>
<accession>A0A3P7M0T6</accession>
<reference evidence="1 2" key="1">
    <citation type="submission" date="2018-11" db="EMBL/GenBank/DDBJ databases">
        <authorList>
            <consortium name="Pathogen Informatics"/>
        </authorList>
    </citation>
    <scope>NUCLEOTIDE SEQUENCE [LARGE SCALE GENOMIC DNA]</scope>
</reference>
<dbReference type="OrthoDB" id="6290063at2759"/>
<dbReference type="AlphaFoldDB" id="A0A3P7M0T6"/>
<evidence type="ECO:0000313" key="1">
    <source>
        <dbReference type="EMBL" id="VDN11941.1"/>
    </source>
</evidence>
<protein>
    <submittedName>
        <fullName evidence="1">Uncharacterized protein</fullName>
    </submittedName>
</protein>
<dbReference type="Proteomes" id="UP000281553">
    <property type="component" value="Unassembled WGS sequence"/>
</dbReference>
<keyword evidence="2" id="KW-1185">Reference proteome</keyword>
<gene>
    <name evidence="1" type="ORF">DILT_LOCUS7772</name>
</gene>